<dbReference type="EMBL" id="BMXF01000008">
    <property type="protein sequence ID" value="GHB87621.1"/>
    <property type="molecule type" value="Genomic_DNA"/>
</dbReference>
<feature type="transmembrane region" description="Helical" evidence="1">
    <location>
        <begin position="79"/>
        <end position="100"/>
    </location>
</feature>
<protein>
    <recommendedName>
        <fullName evidence="5">DUF2231 domain-containing protein</fullName>
    </recommendedName>
</protein>
<reference evidence="3 4" key="1">
    <citation type="journal article" date="2014" name="Int. J. Syst. Evol. Microbiol.">
        <title>Complete genome sequence of Corynebacterium casei LMG S-19264T (=DSM 44701T), isolated from a smear-ripened cheese.</title>
        <authorList>
            <consortium name="US DOE Joint Genome Institute (JGI-PGF)"/>
            <person name="Walter F."/>
            <person name="Albersmeier A."/>
            <person name="Kalinowski J."/>
            <person name="Ruckert C."/>
        </authorList>
    </citation>
    <scope>NUCLEOTIDE SEQUENCE [LARGE SCALE GENOMIC DNA]</scope>
    <source>
        <strain evidence="3 4">KCTC 12866</strain>
    </source>
</reference>
<keyword evidence="4" id="KW-1185">Reference proteome</keyword>
<name>A0A8J3DC32_9BACT</name>
<feature type="signal peptide" evidence="2">
    <location>
        <begin position="1"/>
        <end position="26"/>
    </location>
</feature>
<evidence type="ECO:0000313" key="3">
    <source>
        <dbReference type="EMBL" id="GHB87621.1"/>
    </source>
</evidence>
<keyword evidence="1" id="KW-0812">Transmembrane</keyword>
<feature type="transmembrane region" description="Helical" evidence="1">
    <location>
        <begin position="50"/>
        <end position="72"/>
    </location>
</feature>
<keyword evidence="1" id="KW-0472">Membrane</keyword>
<comment type="caution">
    <text evidence="3">The sequence shown here is derived from an EMBL/GenBank/DDBJ whole genome shotgun (WGS) entry which is preliminary data.</text>
</comment>
<evidence type="ECO:0000313" key="4">
    <source>
        <dbReference type="Proteomes" id="UP000598271"/>
    </source>
</evidence>
<organism evidence="3 4">
    <name type="scientific">Persicitalea jodogahamensis</name>
    <dbReference type="NCBI Taxonomy" id="402147"/>
    <lineage>
        <taxon>Bacteria</taxon>
        <taxon>Pseudomonadati</taxon>
        <taxon>Bacteroidota</taxon>
        <taxon>Cytophagia</taxon>
        <taxon>Cytophagales</taxon>
        <taxon>Spirosomataceae</taxon>
        <taxon>Persicitalea</taxon>
    </lineage>
</organism>
<sequence length="194" mass="20572">MKNASKSQSAGLTILTSLTLSVAAYAQESDPGGGGNVAASLDEFPNLHPLIVHFAIVLILVGAVLQLVNVYFMKKEVAWIAFGTAAVGFVAAYLAAVPYHPHVQDLSEQAKQVMGQHDQWAEWTLWLSGIGAVLQGANLVFLTDRRWAVGVVAAVLLGAGYTVSKAGHFGSQLVYIEGVGPQGQHVESEDNHSH</sequence>
<dbReference type="Proteomes" id="UP000598271">
    <property type="component" value="Unassembled WGS sequence"/>
</dbReference>
<proteinExistence type="predicted"/>
<accession>A0A8J3DC32</accession>
<keyword evidence="2" id="KW-0732">Signal</keyword>
<evidence type="ECO:0008006" key="5">
    <source>
        <dbReference type="Google" id="ProtNLM"/>
    </source>
</evidence>
<evidence type="ECO:0000256" key="2">
    <source>
        <dbReference type="SAM" id="SignalP"/>
    </source>
</evidence>
<evidence type="ECO:0000256" key="1">
    <source>
        <dbReference type="SAM" id="Phobius"/>
    </source>
</evidence>
<dbReference type="AlphaFoldDB" id="A0A8J3DC32"/>
<feature type="transmembrane region" description="Helical" evidence="1">
    <location>
        <begin position="120"/>
        <end position="140"/>
    </location>
</feature>
<dbReference type="RefSeq" id="WP_189568736.1">
    <property type="nucleotide sequence ID" value="NZ_BMXF01000008.1"/>
</dbReference>
<keyword evidence="1" id="KW-1133">Transmembrane helix</keyword>
<feature type="transmembrane region" description="Helical" evidence="1">
    <location>
        <begin position="147"/>
        <end position="164"/>
    </location>
</feature>
<gene>
    <name evidence="3" type="ORF">GCM10007390_49470</name>
</gene>
<feature type="chain" id="PRO_5035173975" description="DUF2231 domain-containing protein" evidence="2">
    <location>
        <begin position="27"/>
        <end position="194"/>
    </location>
</feature>